<dbReference type="PANTHER" id="PTHR31225">
    <property type="entry name" value="OS04G0344100 PROTEIN-RELATED"/>
    <property type="match status" value="1"/>
</dbReference>
<dbReference type="EMBL" id="CM007383">
    <property type="protein sequence ID" value="ONK74734.1"/>
    <property type="molecule type" value="Genomic_DNA"/>
</dbReference>
<dbReference type="Pfam" id="PF01397">
    <property type="entry name" value="Terpene_synth"/>
    <property type="match status" value="1"/>
</dbReference>
<name>A0A5P1F9F8_ASPOF</name>
<proteinExistence type="predicted"/>
<dbReference type="GO" id="GO:0010333">
    <property type="term" value="F:terpene synthase activity"/>
    <property type="evidence" value="ECO:0007669"/>
    <property type="project" value="InterPro"/>
</dbReference>
<dbReference type="InterPro" id="IPR008930">
    <property type="entry name" value="Terpenoid_cyclase/PrenylTrfase"/>
</dbReference>
<protein>
    <recommendedName>
        <fullName evidence="1">Terpene synthase N-terminal domain-containing protein</fullName>
    </recommendedName>
</protein>
<evidence type="ECO:0000313" key="3">
    <source>
        <dbReference type="Proteomes" id="UP000243459"/>
    </source>
</evidence>
<feature type="non-terminal residue" evidence="2">
    <location>
        <position position="133"/>
    </location>
</feature>
<evidence type="ECO:0000259" key="1">
    <source>
        <dbReference type="Pfam" id="PF01397"/>
    </source>
</evidence>
<dbReference type="AlphaFoldDB" id="A0A5P1F9F8"/>
<dbReference type="GO" id="GO:0016114">
    <property type="term" value="P:terpenoid biosynthetic process"/>
    <property type="evidence" value="ECO:0007669"/>
    <property type="project" value="InterPro"/>
</dbReference>
<dbReference type="InterPro" id="IPR036965">
    <property type="entry name" value="Terpene_synth_N_sf"/>
</dbReference>
<dbReference type="InterPro" id="IPR001906">
    <property type="entry name" value="Terpene_synth_N"/>
</dbReference>
<dbReference type="Proteomes" id="UP000243459">
    <property type="component" value="Chromosome 3"/>
</dbReference>
<dbReference type="Gene3D" id="1.50.10.130">
    <property type="entry name" value="Terpene synthase, N-terminal domain"/>
    <property type="match status" value="1"/>
</dbReference>
<accession>A0A5P1F9F8</accession>
<evidence type="ECO:0000313" key="2">
    <source>
        <dbReference type="EMBL" id="ONK74734.1"/>
    </source>
</evidence>
<dbReference type="SUPFAM" id="SSF48239">
    <property type="entry name" value="Terpenoid cyclases/Protein prenyltransferases"/>
    <property type="match status" value="1"/>
</dbReference>
<dbReference type="InterPro" id="IPR050148">
    <property type="entry name" value="Terpene_synthase-like"/>
</dbReference>
<dbReference type="OMA" id="NFMEEAY"/>
<reference evidence="3" key="1">
    <citation type="journal article" date="2017" name="Nat. Commun.">
        <title>The asparagus genome sheds light on the origin and evolution of a young Y chromosome.</title>
        <authorList>
            <person name="Harkess A."/>
            <person name="Zhou J."/>
            <person name="Xu C."/>
            <person name="Bowers J.E."/>
            <person name="Van der Hulst R."/>
            <person name="Ayyampalayam S."/>
            <person name="Mercati F."/>
            <person name="Riccardi P."/>
            <person name="McKain M.R."/>
            <person name="Kakrana A."/>
            <person name="Tang H."/>
            <person name="Ray J."/>
            <person name="Groenendijk J."/>
            <person name="Arikit S."/>
            <person name="Mathioni S.M."/>
            <person name="Nakano M."/>
            <person name="Shan H."/>
            <person name="Telgmann-Rauber A."/>
            <person name="Kanno A."/>
            <person name="Yue Z."/>
            <person name="Chen H."/>
            <person name="Li W."/>
            <person name="Chen Y."/>
            <person name="Xu X."/>
            <person name="Zhang Y."/>
            <person name="Luo S."/>
            <person name="Chen H."/>
            <person name="Gao J."/>
            <person name="Mao Z."/>
            <person name="Pires J.C."/>
            <person name="Luo M."/>
            <person name="Kudrna D."/>
            <person name="Wing R.A."/>
            <person name="Meyers B.C."/>
            <person name="Yi K."/>
            <person name="Kong H."/>
            <person name="Lavrijsen P."/>
            <person name="Sunseri F."/>
            <person name="Falavigna A."/>
            <person name="Ye Y."/>
            <person name="Leebens-Mack J.H."/>
            <person name="Chen G."/>
        </authorList>
    </citation>
    <scope>NUCLEOTIDE SEQUENCE [LARGE SCALE GENOMIC DNA]</scope>
    <source>
        <strain evidence="3">cv. DH0086</strain>
    </source>
</reference>
<gene>
    <name evidence="2" type="ORF">A4U43_C03F9610</name>
</gene>
<keyword evidence="3" id="KW-1185">Reference proteome</keyword>
<feature type="domain" description="Terpene synthase N-terminal" evidence="1">
    <location>
        <begin position="32"/>
        <end position="133"/>
    </location>
</feature>
<organism evidence="2 3">
    <name type="scientific">Asparagus officinalis</name>
    <name type="common">Garden asparagus</name>
    <dbReference type="NCBI Taxonomy" id="4686"/>
    <lineage>
        <taxon>Eukaryota</taxon>
        <taxon>Viridiplantae</taxon>
        <taxon>Streptophyta</taxon>
        <taxon>Embryophyta</taxon>
        <taxon>Tracheophyta</taxon>
        <taxon>Spermatophyta</taxon>
        <taxon>Magnoliopsida</taxon>
        <taxon>Liliopsida</taxon>
        <taxon>Asparagales</taxon>
        <taxon>Asparagaceae</taxon>
        <taxon>Asparagoideae</taxon>
        <taxon>Asparagus</taxon>
    </lineage>
</organism>
<sequence>MEKDDVNNVRRSIDNNNSINVSRRSAHYQPNQWDYNTIQTITNNFMEEAYGLSAKELKVEVRALLTETDPVVQVKLIDSIERLGLGYHFVEEIERLLNNMLISGYHKVVQKDGLHVTAVLFRLFRQHGFMISQ</sequence>
<dbReference type="Gramene" id="ONK74734">
    <property type="protein sequence ID" value="ONK74734"/>
    <property type="gene ID" value="A4U43_C03F9610"/>
</dbReference>